<evidence type="ECO:0000256" key="5">
    <source>
        <dbReference type="ARBA" id="ARBA00022490"/>
    </source>
</evidence>
<dbReference type="InterPro" id="IPR013785">
    <property type="entry name" value="Aldolase_TIM"/>
</dbReference>
<dbReference type="EC" id="5.3.1.16" evidence="9 11"/>
<dbReference type="CDD" id="cd04732">
    <property type="entry name" value="HisA"/>
    <property type="match status" value="1"/>
</dbReference>
<evidence type="ECO:0000256" key="3">
    <source>
        <dbReference type="ARBA" id="ARBA00005133"/>
    </source>
</evidence>
<evidence type="ECO:0000256" key="10">
    <source>
        <dbReference type="RuleBase" id="RU003657"/>
    </source>
</evidence>
<dbReference type="InterPro" id="IPR023016">
    <property type="entry name" value="HisA/PriA"/>
</dbReference>
<keyword evidence="8 9" id="KW-0413">Isomerase</keyword>
<reference evidence="12" key="1">
    <citation type="journal article" date="2020" name="mSystems">
        <title>Genome- and Community-Level Interaction Insights into Carbon Utilization and Element Cycling Functions of Hydrothermarchaeota in Hydrothermal Sediment.</title>
        <authorList>
            <person name="Zhou Z."/>
            <person name="Liu Y."/>
            <person name="Xu W."/>
            <person name="Pan J."/>
            <person name="Luo Z.H."/>
            <person name="Li M."/>
        </authorList>
    </citation>
    <scope>NUCLEOTIDE SEQUENCE [LARGE SCALE GENOMIC DNA]</scope>
    <source>
        <strain evidence="12">HyVt-460</strain>
    </source>
</reference>
<evidence type="ECO:0000313" key="12">
    <source>
        <dbReference type="EMBL" id="HHM02857.1"/>
    </source>
</evidence>
<name>A0A7V5VF89_CALAY</name>
<dbReference type="InterPro" id="IPR044524">
    <property type="entry name" value="Isoase_HisA-like"/>
</dbReference>
<dbReference type="GO" id="GO:0005737">
    <property type="term" value="C:cytoplasm"/>
    <property type="evidence" value="ECO:0007669"/>
    <property type="project" value="UniProtKB-SubCell"/>
</dbReference>
<comment type="pathway">
    <text evidence="3 9 11">Amino-acid biosynthesis; L-histidine biosynthesis; L-histidine from 5-phospho-alpha-D-ribose 1-diphosphate: step 4/9.</text>
</comment>
<dbReference type="FunFam" id="3.20.20.70:FF:000009">
    <property type="entry name" value="1-(5-phosphoribosyl)-5-[(5-phosphoribosylamino)methylideneamino] imidazole-4-carboxamide isomerase"/>
    <property type="match status" value="1"/>
</dbReference>
<dbReference type="GO" id="GO:0000162">
    <property type="term" value="P:L-tryptophan biosynthetic process"/>
    <property type="evidence" value="ECO:0007669"/>
    <property type="project" value="TreeGrafter"/>
</dbReference>
<comment type="caution">
    <text evidence="12">The sequence shown here is derived from an EMBL/GenBank/DDBJ whole genome shotgun (WGS) entry which is preliminary data.</text>
</comment>
<keyword evidence="7 9" id="KW-0368">Histidine biosynthesis</keyword>
<evidence type="ECO:0000256" key="11">
    <source>
        <dbReference type="RuleBase" id="RU003658"/>
    </source>
</evidence>
<feature type="active site" description="Proton acceptor" evidence="9">
    <location>
        <position position="8"/>
    </location>
</feature>
<dbReference type="SUPFAM" id="SSF51366">
    <property type="entry name" value="Ribulose-phoshate binding barrel"/>
    <property type="match status" value="1"/>
</dbReference>
<sequence>MRIIPAIDIIDGKCVRLTQGDYKRKKIYNEDPLDAARLFEDAGLKYLHVVDLDGAKSNHIVNWPVLERLAARSSLRIDFGGGVKSEKDVRIAFECGACQVTAGSVAARNPQLFLEWLQRYSAEKIILGADARQGRIMTDGWRESAGLDVESFIDSLAGRGARYVICTDVGRDGMLQGPAFDLYKRILQNSPQLKLIASGGISTLGELRRLRDMGLEGAIIGKALYENRIRLDELREF</sequence>
<feature type="active site" description="Proton donor" evidence="9">
    <location>
        <position position="130"/>
    </location>
</feature>
<gene>
    <name evidence="9 12" type="primary">hisA</name>
    <name evidence="12" type="ORF">ENJ15_07560</name>
</gene>
<dbReference type="GO" id="GO:0003949">
    <property type="term" value="F:1-(5-phosphoribosyl)-5-[(5-phosphoribosylamino)methylideneamino]imidazole-4-carboxamide isomerase activity"/>
    <property type="evidence" value="ECO:0007669"/>
    <property type="project" value="UniProtKB-UniRule"/>
</dbReference>
<dbReference type="InterPro" id="IPR011060">
    <property type="entry name" value="RibuloseP-bd_barrel"/>
</dbReference>
<dbReference type="UniPathway" id="UPA00031">
    <property type="reaction ID" value="UER00009"/>
</dbReference>
<dbReference type="EMBL" id="DRLI01000290">
    <property type="protein sequence ID" value="HHM02857.1"/>
    <property type="molecule type" value="Genomic_DNA"/>
</dbReference>
<keyword evidence="6 9" id="KW-0028">Amino-acid biosynthesis</keyword>
<dbReference type="NCBIfam" id="TIGR00007">
    <property type="entry name" value="1-(5-phosphoribosyl)-5-[(5-phosphoribosylamino)methylideneamino]imidazole-4-carboxamide isomerase"/>
    <property type="match status" value="1"/>
</dbReference>
<comment type="subcellular location">
    <subcellularLocation>
        <location evidence="2 9 11">Cytoplasm</location>
    </subcellularLocation>
</comment>
<evidence type="ECO:0000256" key="2">
    <source>
        <dbReference type="ARBA" id="ARBA00004496"/>
    </source>
</evidence>
<evidence type="ECO:0000256" key="8">
    <source>
        <dbReference type="ARBA" id="ARBA00023235"/>
    </source>
</evidence>
<dbReference type="GO" id="GO:0000105">
    <property type="term" value="P:L-histidine biosynthetic process"/>
    <property type="evidence" value="ECO:0007669"/>
    <property type="project" value="UniProtKB-UniRule"/>
</dbReference>
<comment type="catalytic activity">
    <reaction evidence="1 9 11">
        <text>1-(5-phospho-beta-D-ribosyl)-5-[(5-phospho-beta-D-ribosylamino)methylideneamino]imidazole-4-carboxamide = 5-[(5-phospho-1-deoxy-D-ribulos-1-ylimino)methylamino]-1-(5-phospho-beta-D-ribosyl)imidazole-4-carboxamide</text>
        <dbReference type="Rhea" id="RHEA:15469"/>
        <dbReference type="ChEBI" id="CHEBI:58435"/>
        <dbReference type="ChEBI" id="CHEBI:58525"/>
        <dbReference type="EC" id="5.3.1.16"/>
    </reaction>
</comment>
<keyword evidence="5 9" id="KW-0963">Cytoplasm</keyword>
<evidence type="ECO:0000256" key="9">
    <source>
        <dbReference type="HAMAP-Rule" id="MF_01014"/>
    </source>
</evidence>
<evidence type="ECO:0000256" key="6">
    <source>
        <dbReference type="ARBA" id="ARBA00022605"/>
    </source>
</evidence>
<proteinExistence type="inferred from homology"/>
<dbReference type="PANTHER" id="PTHR43090:SF2">
    <property type="entry name" value="1-(5-PHOSPHORIBOSYL)-5-[(5-PHOSPHORIBOSYLAMINO)METHYLIDENEAMINO] IMIDAZOLE-4-CARBOXAMIDE ISOMERASE"/>
    <property type="match status" value="1"/>
</dbReference>
<evidence type="ECO:0000256" key="4">
    <source>
        <dbReference type="ARBA" id="ARBA00009667"/>
    </source>
</evidence>
<dbReference type="InterPro" id="IPR006062">
    <property type="entry name" value="His_biosynth"/>
</dbReference>
<dbReference type="Pfam" id="PF00977">
    <property type="entry name" value="His_biosynth"/>
    <property type="match status" value="1"/>
</dbReference>
<comment type="similarity">
    <text evidence="4 9 10">Belongs to the HisA/HisF family.</text>
</comment>
<dbReference type="Proteomes" id="UP000885771">
    <property type="component" value="Unassembled WGS sequence"/>
</dbReference>
<accession>A0A7V5VF89</accession>
<evidence type="ECO:0000256" key="7">
    <source>
        <dbReference type="ARBA" id="ARBA00023102"/>
    </source>
</evidence>
<dbReference type="InterPro" id="IPR006063">
    <property type="entry name" value="HisA_bact_arch"/>
</dbReference>
<protein>
    <recommendedName>
        <fullName evidence="9 11">1-(5-phosphoribosyl)-5-[(5-phosphoribosylamino)methylideneamino] imidazole-4-carboxamide isomerase</fullName>
        <ecNumber evidence="9 11">5.3.1.16</ecNumber>
    </recommendedName>
    <alternativeName>
        <fullName evidence="9">Phosphoribosylformimino-5-aminoimidazole carboxamide ribotide isomerase</fullName>
    </alternativeName>
</protein>
<dbReference type="HAMAP" id="MF_01014">
    <property type="entry name" value="HisA"/>
    <property type="match status" value="1"/>
</dbReference>
<organism evidence="12">
    <name type="scientific">Caldithrix abyssi</name>
    <dbReference type="NCBI Taxonomy" id="187145"/>
    <lineage>
        <taxon>Bacteria</taxon>
        <taxon>Pseudomonadati</taxon>
        <taxon>Calditrichota</taxon>
        <taxon>Calditrichia</taxon>
        <taxon>Calditrichales</taxon>
        <taxon>Calditrichaceae</taxon>
        <taxon>Caldithrix</taxon>
    </lineage>
</organism>
<dbReference type="PANTHER" id="PTHR43090">
    <property type="entry name" value="1-(5-PHOSPHORIBOSYL)-5-[(5-PHOSPHORIBOSYLAMINO)METHYLIDENEAMINO] IMIDAZOLE-4-CARBOXAMIDE ISOMERASE"/>
    <property type="match status" value="1"/>
</dbReference>
<dbReference type="AlphaFoldDB" id="A0A7V5VF89"/>
<dbReference type="Gene3D" id="3.20.20.70">
    <property type="entry name" value="Aldolase class I"/>
    <property type="match status" value="1"/>
</dbReference>
<evidence type="ECO:0000256" key="1">
    <source>
        <dbReference type="ARBA" id="ARBA00000901"/>
    </source>
</evidence>